<feature type="domain" description="Alcohol dehydrogenase-like C-terminal" evidence="2">
    <location>
        <begin position="170"/>
        <end position="287"/>
    </location>
</feature>
<evidence type="ECO:0000313" key="4">
    <source>
        <dbReference type="EMBL" id="MBE6833547.1"/>
    </source>
</evidence>
<comment type="caution">
    <text evidence="4">The sequence shown here is derived from an EMBL/GenBank/DDBJ whole genome shotgun (WGS) entry which is preliminary data.</text>
</comment>
<organism evidence="4 5">
    <name type="scientific">Faecalispora sporosphaeroides</name>
    <dbReference type="NCBI Taxonomy" id="1549"/>
    <lineage>
        <taxon>Bacteria</taxon>
        <taxon>Bacillati</taxon>
        <taxon>Bacillota</taxon>
        <taxon>Clostridia</taxon>
        <taxon>Eubacteriales</taxon>
        <taxon>Oscillospiraceae</taxon>
        <taxon>Faecalispora</taxon>
    </lineage>
</organism>
<dbReference type="RefSeq" id="WP_020072435.1">
    <property type="nucleotide sequence ID" value="NZ_SVNY01000003.1"/>
</dbReference>
<dbReference type="PANTHER" id="PTHR43401:SF2">
    <property type="entry name" value="L-THREONINE 3-DEHYDROGENASE"/>
    <property type="match status" value="1"/>
</dbReference>
<name>A0A928KY47_9FIRM</name>
<reference evidence="4" key="1">
    <citation type="submission" date="2019-04" db="EMBL/GenBank/DDBJ databases">
        <title>Evolution of Biomass-Degrading Anaerobic Consortia Revealed by Metagenomics.</title>
        <authorList>
            <person name="Peng X."/>
        </authorList>
    </citation>
    <scope>NUCLEOTIDE SEQUENCE</scope>
    <source>
        <strain evidence="4">SIG551</strain>
    </source>
</reference>
<dbReference type="PANTHER" id="PTHR43401">
    <property type="entry name" value="L-THREONINE 3-DEHYDROGENASE"/>
    <property type="match status" value="1"/>
</dbReference>
<evidence type="ECO:0000259" key="3">
    <source>
        <dbReference type="Pfam" id="PF08240"/>
    </source>
</evidence>
<dbReference type="Pfam" id="PF08240">
    <property type="entry name" value="ADH_N"/>
    <property type="match status" value="1"/>
</dbReference>
<dbReference type="Pfam" id="PF00107">
    <property type="entry name" value="ADH_zinc_N"/>
    <property type="match status" value="1"/>
</dbReference>
<feature type="domain" description="Alcohol dehydrogenase-like N-terminal" evidence="3">
    <location>
        <begin position="25"/>
        <end position="131"/>
    </location>
</feature>
<protein>
    <submittedName>
        <fullName evidence="4">Zn-dependent oxidoreductase</fullName>
    </submittedName>
</protein>
<dbReference type="Gene3D" id="3.90.180.10">
    <property type="entry name" value="Medium-chain alcohol dehydrogenases, catalytic domain"/>
    <property type="match status" value="1"/>
</dbReference>
<dbReference type="InterPro" id="IPR050129">
    <property type="entry name" value="Zn_alcohol_dh"/>
</dbReference>
<evidence type="ECO:0000256" key="1">
    <source>
        <dbReference type="ARBA" id="ARBA00023002"/>
    </source>
</evidence>
<proteinExistence type="predicted"/>
<dbReference type="AlphaFoldDB" id="A0A928KY47"/>
<dbReference type="Proteomes" id="UP000754750">
    <property type="component" value="Unassembled WGS sequence"/>
</dbReference>
<gene>
    <name evidence="4" type="ORF">E7512_08215</name>
</gene>
<dbReference type="EMBL" id="SVNY01000003">
    <property type="protein sequence ID" value="MBE6833547.1"/>
    <property type="molecule type" value="Genomic_DNA"/>
</dbReference>
<sequence length="331" mass="35305">MKAVKFYGIGDVRTVDTEAATPGGGQALIRVLYGGICGSDLHIYRKGMFVERLEETMGHEFVGRVCSAPAESGLSEGDLVVGDPRVPCGHCRACLEGDSHRCASLGFIGEVRPGCFAEYLALEPEKLIVLPKDTDLKQAALCEPLAVAIHACKEIMRADPQRVLVMGAGPIGLLIACLLKAQYRVAQVTVADLDEFRRKKAEQAGADQAVSDGLKAGGAFDCAVDAVGVQGALEGAIQSTRPGGSVFLSAIYETLPVVDVNYLVSNEQRLCGNNAYSFSDLQEAARLVGGKKLPLDWLVTRVLPADQADQAFRLLTAPAKTDLKILLDFQI</sequence>
<keyword evidence="1" id="KW-0560">Oxidoreductase</keyword>
<dbReference type="InterPro" id="IPR013154">
    <property type="entry name" value="ADH-like_N"/>
</dbReference>
<dbReference type="GO" id="GO:0016491">
    <property type="term" value="F:oxidoreductase activity"/>
    <property type="evidence" value="ECO:0007669"/>
    <property type="project" value="UniProtKB-KW"/>
</dbReference>
<dbReference type="SUPFAM" id="SSF50129">
    <property type="entry name" value="GroES-like"/>
    <property type="match status" value="1"/>
</dbReference>
<evidence type="ECO:0000259" key="2">
    <source>
        <dbReference type="Pfam" id="PF00107"/>
    </source>
</evidence>
<evidence type="ECO:0000313" key="5">
    <source>
        <dbReference type="Proteomes" id="UP000754750"/>
    </source>
</evidence>
<dbReference type="InterPro" id="IPR011032">
    <property type="entry name" value="GroES-like_sf"/>
</dbReference>
<dbReference type="SUPFAM" id="SSF51735">
    <property type="entry name" value="NAD(P)-binding Rossmann-fold domains"/>
    <property type="match status" value="1"/>
</dbReference>
<dbReference type="Gene3D" id="3.40.50.720">
    <property type="entry name" value="NAD(P)-binding Rossmann-like Domain"/>
    <property type="match status" value="1"/>
</dbReference>
<dbReference type="InterPro" id="IPR013149">
    <property type="entry name" value="ADH-like_C"/>
</dbReference>
<dbReference type="InterPro" id="IPR036291">
    <property type="entry name" value="NAD(P)-bd_dom_sf"/>
</dbReference>
<accession>A0A928KY47</accession>